<evidence type="ECO:0000313" key="4">
    <source>
        <dbReference type="Proteomes" id="UP000886722"/>
    </source>
</evidence>
<dbReference type="GO" id="GO:0004518">
    <property type="term" value="F:nuclease activity"/>
    <property type="evidence" value="ECO:0007669"/>
    <property type="project" value="InterPro"/>
</dbReference>
<evidence type="ECO:0000259" key="2">
    <source>
        <dbReference type="PROSITE" id="PS51658"/>
    </source>
</evidence>
<reference evidence="3" key="1">
    <citation type="submission" date="2020-10" db="EMBL/GenBank/DDBJ databases">
        <authorList>
            <person name="Gilroy R."/>
        </authorList>
    </citation>
    <scope>NUCLEOTIDE SEQUENCE</scope>
    <source>
        <strain evidence="3">21143</strain>
    </source>
</reference>
<dbReference type="InterPro" id="IPR036104">
    <property type="entry name" value="BFN_sf"/>
</dbReference>
<dbReference type="InterPro" id="IPR001943">
    <property type="entry name" value="UVR_dom"/>
</dbReference>
<dbReference type="PANTHER" id="PTHR15160:SF1">
    <property type="entry name" value="VON HIPPEL-LINDAU DISEASE TUMOR SUPPRESSOR"/>
    <property type="match status" value="1"/>
</dbReference>
<dbReference type="AlphaFoldDB" id="A0A9D1KDN9"/>
<evidence type="ECO:0000256" key="1">
    <source>
        <dbReference type="SAM" id="MobiDB-lite"/>
    </source>
</evidence>
<comment type="caution">
    <text evidence="3">The sequence shown here is derived from an EMBL/GenBank/DDBJ whole genome shotgun (WGS) entry which is preliminary data.</text>
</comment>
<protein>
    <submittedName>
        <fullName evidence="3">Bifunctional nuclease family protein</fullName>
    </submittedName>
</protein>
<name>A0A9D1KDN9_9BACT</name>
<organism evidence="3 4">
    <name type="scientific">Candidatus Caccoplasma intestinavium</name>
    <dbReference type="NCBI Taxonomy" id="2840716"/>
    <lineage>
        <taxon>Bacteria</taxon>
        <taxon>Pseudomonadati</taxon>
        <taxon>Bacteroidota</taxon>
        <taxon>Bacteroidia</taxon>
        <taxon>Bacteroidales</taxon>
        <taxon>Bacteroidaceae</taxon>
        <taxon>Bacteroidaceae incertae sedis</taxon>
        <taxon>Candidatus Caccoplasma</taxon>
    </lineage>
</organism>
<dbReference type="Proteomes" id="UP000886722">
    <property type="component" value="Unassembled WGS sequence"/>
</dbReference>
<sequence>MNEKVALNVLGITYNRTHPETYILIMIEEGGVRQLPIAIRLAEAQSIMAFIQRVVPQRPLTHDLFSSFSKAFGIQLQEIFIYHYEDGLFSTEMIFNDGDREVHIDARASDAIALAMRMHAPIFTTRSILDRAGITPDPIEISSGKNVDEETDIPVKKFSIDSYSTDELKRRLQQAVDKEEYEQASRIQQELKRRSGEDSLPS</sequence>
<dbReference type="PROSITE" id="PS51658">
    <property type="entry name" value="BFN"/>
    <property type="match status" value="1"/>
</dbReference>
<dbReference type="PANTHER" id="PTHR15160">
    <property type="entry name" value="VON HIPPEL-LINDAU PROTEIN"/>
    <property type="match status" value="1"/>
</dbReference>
<feature type="domain" description="BFN" evidence="2">
    <location>
        <begin position="4"/>
        <end position="136"/>
    </location>
</feature>
<evidence type="ECO:0000313" key="3">
    <source>
        <dbReference type="EMBL" id="HIT39969.1"/>
    </source>
</evidence>
<gene>
    <name evidence="3" type="ORF">IAD06_08060</name>
</gene>
<dbReference type="InterPro" id="IPR003729">
    <property type="entry name" value="Bi_nuclease_dom"/>
</dbReference>
<dbReference type="Pfam" id="PF02151">
    <property type="entry name" value="UVR"/>
    <property type="match status" value="1"/>
</dbReference>
<reference evidence="3" key="2">
    <citation type="journal article" date="2021" name="PeerJ">
        <title>Extensive microbial diversity within the chicken gut microbiome revealed by metagenomics and culture.</title>
        <authorList>
            <person name="Gilroy R."/>
            <person name="Ravi A."/>
            <person name="Getino M."/>
            <person name="Pursley I."/>
            <person name="Horton D.L."/>
            <person name="Alikhan N.F."/>
            <person name="Baker D."/>
            <person name="Gharbi K."/>
            <person name="Hall N."/>
            <person name="Watson M."/>
            <person name="Adriaenssens E.M."/>
            <person name="Foster-Nyarko E."/>
            <person name="Jarju S."/>
            <person name="Secka A."/>
            <person name="Antonio M."/>
            <person name="Oren A."/>
            <person name="Chaudhuri R.R."/>
            <person name="La Ragione R."/>
            <person name="Hildebrand F."/>
            <person name="Pallen M.J."/>
        </authorList>
    </citation>
    <scope>NUCLEOTIDE SEQUENCE</scope>
    <source>
        <strain evidence="3">21143</strain>
    </source>
</reference>
<accession>A0A9D1KDN9</accession>
<proteinExistence type="predicted"/>
<dbReference type="SUPFAM" id="SSF103256">
    <property type="entry name" value="Hypothetical protein TM0160"/>
    <property type="match status" value="1"/>
</dbReference>
<feature type="region of interest" description="Disordered" evidence="1">
    <location>
        <begin position="174"/>
        <end position="202"/>
    </location>
</feature>
<dbReference type="EMBL" id="DVKT01000061">
    <property type="protein sequence ID" value="HIT39969.1"/>
    <property type="molecule type" value="Genomic_DNA"/>
</dbReference>
<dbReference type="Gene3D" id="3.10.690.10">
    <property type="entry name" value="Bifunctional nuclease domain"/>
    <property type="match status" value="1"/>
</dbReference>
<dbReference type="Pfam" id="PF02577">
    <property type="entry name" value="BFN_dom"/>
    <property type="match status" value="1"/>
</dbReference>